<keyword evidence="1" id="KW-0812">Transmembrane</keyword>
<reference evidence="2" key="1">
    <citation type="submission" date="2012-03" db="EMBL/GenBank/DDBJ databases">
        <title>Functional metagenomics reveals considerable lignocellulase gene clusters in the gut microbiome of a wood-feeding higher termite.</title>
        <authorList>
            <person name="Liu N."/>
        </authorList>
    </citation>
    <scope>NUCLEOTIDE SEQUENCE</scope>
</reference>
<protein>
    <submittedName>
        <fullName evidence="2">Uncharacterized protein</fullName>
    </submittedName>
</protein>
<dbReference type="EMBL" id="JQ844231">
    <property type="protein sequence ID" value="AGS53382.1"/>
    <property type="molecule type" value="Genomic_DNA"/>
</dbReference>
<evidence type="ECO:0000313" key="2">
    <source>
        <dbReference type="EMBL" id="AGS53382.1"/>
    </source>
</evidence>
<evidence type="ECO:0000256" key="1">
    <source>
        <dbReference type="SAM" id="Phobius"/>
    </source>
</evidence>
<proteinExistence type="predicted"/>
<sequence>MKGVIVQAGEPKSIVLLNNGKITAIPTPANGHVGMVVTVKYSNLLRIILISLAVIILLALGIFIGAYFFGSTTETWPYEYWPGRHGHGHMMEQRR</sequence>
<dbReference type="AlphaFoldDB" id="A0A806K0W7"/>
<accession>A0A806K0W7</accession>
<keyword evidence="1" id="KW-0472">Membrane</keyword>
<keyword evidence="1" id="KW-1133">Transmembrane helix</keyword>
<organism evidence="2">
    <name type="scientific">uncultured bacterium contig00018</name>
    <dbReference type="NCBI Taxonomy" id="1181509"/>
    <lineage>
        <taxon>Bacteria</taxon>
        <taxon>environmental samples</taxon>
    </lineage>
</organism>
<name>A0A806K0W7_9BACT</name>
<feature type="transmembrane region" description="Helical" evidence="1">
    <location>
        <begin position="44"/>
        <end position="69"/>
    </location>
</feature>